<sequence>MLGGGHLNQVVDLLVEVAQVFRAETIHLVSPALYSSQTDLISAEHKDRIKNGLYNILCWWKSKKIFYQHFFEHLNTKKEQLTDKMKSTKTTNHQKGCSLWIRIPDYCSDL</sequence>
<evidence type="ECO:0000313" key="2">
    <source>
        <dbReference type="Proteomes" id="UP000249828"/>
    </source>
</evidence>
<proteinExistence type="predicted"/>
<gene>
    <name evidence="1" type="ORF">CI088_00750</name>
</gene>
<dbReference type="AlphaFoldDB" id="A0A2W3ZKD5"/>
<reference evidence="1 2" key="1">
    <citation type="submission" date="2017-11" db="EMBL/GenBank/DDBJ databases">
        <title>Draft genome sequence of Enterococcus plantarum TRW2 strain isolated from lettuce.</title>
        <authorList>
            <person name="Kim E.B."/>
            <person name="Marco M.L."/>
            <person name="Williams T.R."/>
            <person name="You I.H."/>
        </authorList>
    </citation>
    <scope>NUCLEOTIDE SEQUENCE [LARGE SCALE GENOMIC DNA]</scope>
    <source>
        <strain evidence="1 2">TRW2</strain>
    </source>
</reference>
<dbReference type="RefSeq" id="WP_181429413.1">
    <property type="nucleotide sequence ID" value="NZ_PIEU01000002.1"/>
</dbReference>
<accession>A0A2W3ZKD5</accession>
<dbReference type="EMBL" id="PIEU01000002">
    <property type="protein sequence ID" value="PZL77810.1"/>
    <property type="molecule type" value="Genomic_DNA"/>
</dbReference>
<comment type="caution">
    <text evidence="1">The sequence shown here is derived from an EMBL/GenBank/DDBJ whole genome shotgun (WGS) entry which is preliminary data.</text>
</comment>
<dbReference type="Proteomes" id="UP000249828">
    <property type="component" value="Unassembled WGS sequence"/>
</dbReference>
<keyword evidence="2" id="KW-1185">Reference proteome</keyword>
<feature type="non-terminal residue" evidence="1">
    <location>
        <position position="110"/>
    </location>
</feature>
<organism evidence="1 2">
    <name type="scientific">Enterococcus plantarum</name>
    <dbReference type="NCBI Taxonomy" id="1077675"/>
    <lineage>
        <taxon>Bacteria</taxon>
        <taxon>Bacillati</taxon>
        <taxon>Bacillota</taxon>
        <taxon>Bacilli</taxon>
        <taxon>Lactobacillales</taxon>
        <taxon>Enterococcaceae</taxon>
        <taxon>Enterococcus</taxon>
    </lineage>
</organism>
<protein>
    <submittedName>
        <fullName evidence="1">Uncharacterized protein</fullName>
    </submittedName>
</protein>
<evidence type="ECO:0000313" key="1">
    <source>
        <dbReference type="EMBL" id="PZL77810.1"/>
    </source>
</evidence>
<name>A0A2W3ZKD5_9ENTE</name>